<dbReference type="Proteomes" id="UP000198310">
    <property type="component" value="Unassembled WGS sequence"/>
</dbReference>
<dbReference type="RefSeq" id="WP_089333945.1">
    <property type="nucleotide sequence ID" value="NZ_FZNS01000011.1"/>
</dbReference>
<feature type="region of interest" description="Disordered" evidence="1">
    <location>
        <begin position="637"/>
        <end position="662"/>
    </location>
</feature>
<accession>A0A239AAS2</accession>
<dbReference type="AlphaFoldDB" id="A0A239AAS2"/>
<evidence type="ECO:0000313" key="2">
    <source>
        <dbReference type="EMBL" id="SNR92737.1"/>
    </source>
</evidence>
<sequence>MSIKRPDLYEHQNDDLAIVDSDGVRGGRRVVASRAELYALVEKADQLKQDVSIVRILSDSENSNTPTEVLLVDDANIGTAAGWQLYATGGTDGTPTDPGADFVLYTGTGQNTDGAMTQKATTDALNGKANSEHTHPAEQVTGLGRVAYTNDYNDLANKPTIPTGEDAPLVVTITYAALVALAENRAIVPGQTYRITNRPAHTDDHAGAIVWASFDEPYPGYAHLARVEGVEEVFFYYVPSDTLTERTDVRNGWRDLPRTANDSTTIEAFFDARYTVGVPFPDFAPGVFKKGTGTYNPVDTFSYRAKQDLNATAAPGSYNNWSQFWTRLGYDDSVLAPVAKSNSYNDLANKPTIPAPYNDSELRNLATGARQDANTAISLAYASFRGWGFRQALPIYSHDLESLLEDPRMRFGTIEQLVSHYDVSRDVLTTQVEGFNGNDNVLYLNGHTLQLPAVVRDVRLAGDGGSVLPHPTGAFRVPGTRLFNSIINDTTFKPEGGQFHLYGTSLVPINRPTQPWYAGTNGGTIILDAGCAEPKHPEPAAGTSNVQVARPPRPVNYWFAYQAGQATYPLLAGTLSVHAVVADKNESLFEDDGHFTLNLAGSLPTMTLSAGVLAELNPGDKVHTMLWTTGARPATVVTPPVDPPATGNSYVEDDYVDDDYVD</sequence>
<proteinExistence type="predicted"/>
<reference evidence="3" key="1">
    <citation type="submission" date="2017-06" db="EMBL/GenBank/DDBJ databases">
        <authorList>
            <person name="Varghese N."/>
            <person name="Submissions S."/>
        </authorList>
    </citation>
    <scope>NUCLEOTIDE SEQUENCE [LARGE SCALE GENOMIC DNA]</scope>
    <source>
        <strain evidence="3">DSM 28041</strain>
    </source>
</reference>
<evidence type="ECO:0000313" key="3">
    <source>
        <dbReference type="Proteomes" id="UP000198310"/>
    </source>
</evidence>
<evidence type="ECO:0000256" key="1">
    <source>
        <dbReference type="SAM" id="MobiDB-lite"/>
    </source>
</evidence>
<keyword evidence="3" id="KW-1185">Reference proteome</keyword>
<dbReference type="EMBL" id="FZNS01000011">
    <property type="protein sequence ID" value="SNR92737.1"/>
    <property type="molecule type" value="Genomic_DNA"/>
</dbReference>
<name>A0A239AAS2_9BACT</name>
<protein>
    <submittedName>
        <fullName evidence="2">Uncharacterized protein</fullName>
    </submittedName>
</protein>
<feature type="compositionally biased region" description="Acidic residues" evidence="1">
    <location>
        <begin position="651"/>
        <end position="662"/>
    </location>
</feature>
<organism evidence="2 3">
    <name type="scientific">Hymenobacter mucosus</name>
    <dbReference type="NCBI Taxonomy" id="1411120"/>
    <lineage>
        <taxon>Bacteria</taxon>
        <taxon>Pseudomonadati</taxon>
        <taxon>Bacteroidota</taxon>
        <taxon>Cytophagia</taxon>
        <taxon>Cytophagales</taxon>
        <taxon>Hymenobacteraceae</taxon>
        <taxon>Hymenobacter</taxon>
    </lineage>
</organism>
<gene>
    <name evidence="2" type="ORF">SAMN06269173_111118</name>
</gene>